<protein>
    <submittedName>
        <fullName evidence="2">Uncharacterized protein</fullName>
    </submittedName>
</protein>
<feature type="region of interest" description="Disordered" evidence="1">
    <location>
        <begin position="102"/>
        <end position="157"/>
    </location>
</feature>
<proteinExistence type="predicted"/>
<gene>
    <name evidence="2" type="ORF">GH714_021934</name>
</gene>
<evidence type="ECO:0000313" key="2">
    <source>
        <dbReference type="EMBL" id="KAF2284449.1"/>
    </source>
</evidence>
<feature type="compositionally biased region" description="Polar residues" evidence="1">
    <location>
        <begin position="134"/>
        <end position="144"/>
    </location>
</feature>
<dbReference type="AlphaFoldDB" id="A0A6A6KAF9"/>
<feature type="compositionally biased region" description="Basic and acidic residues" evidence="1">
    <location>
        <begin position="102"/>
        <end position="111"/>
    </location>
</feature>
<name>A0A6A6KAF9_HEVBR</name>
<dbReference type="PANTHER" id="PTHR34193:SF10">
    <property type="entry name" value="DUF1645 FAMILY PROTEIN"/>
    <property type="match status" value="1"/>
</dbReference>
<dbReference type="PANTHER" id="PTHR34193">
    <property type="entry name" value="OS11G0199801 PROTEIN"/>
    <property type="match status" value="1"/>
</dbReference>
<sequence length="157" mass="18466">MLDHCNQIFSFNPDYQMSSNYDRQADEEFDFWGGGDARYYENFSGEMEFRGHFEEELDDYSGLWKRKARKELMERIHDMPESSYELSLKDIVDEQLTLNKVNKENATERTSFHFNTAETQTKKQRKRKPKNTDKSGQISRSKTVSPRAAGLSSAQRK</sequence>
<organism evidence="2 3">
    <name type="scientific">Hevea brasiliensis</name>
    <name type="common">Para rubber tree</name>
    <name type="synonym">Siphonia brasiliensis</name>
    <dbReference type="NCBI Taxonomy" id="3981"/>
    <lineage>
        <taxon>Eukaryota</taxon>
        <taxon>Viridiplantae</taxon>
        <taxon>Streptophyta</taxon>
        <taxon>Embryophyta</taxon>
        <taxon>Tracheophyta</taxon>
        <taxon>Spermatophyta</taxon>
        <taxon>Magnoliopsida</taxon>
        <taxon>eudicotyledons</taxon>
        <taxon>Gunneridae</taxon>
        <taxon>Pentapetalae</taxon>
        <taxon>rosids</taxon>
        <taxon>fabids</taxon>
        <taxon>Malpighiales</taxon>
        <taxon>Euphorbiaceae</taxon>
        <taxon>Crotonoideae</taxon>
        <taxon>Micrandreae</taxon>
        <taxon>Hevea</taxon>
    </lineage>
</organism>
<keyword evidence="3" id="KW-1185">Reference proteome</keyword>
<dbReference type="Proteomes" id="UP000467840">
    <property type="component" value="Chromosome 12"/>
</dbReference>
<comment type="caution">
    <text evidence="2">The sequence shown here is derived from an EMBL/GenBank/DDBJ whole genome shotgun (WGS) entry which is preliminary data.</text>
</comment>
<dbReference type="EMBL" id="JAAGAX010000018">
    <property type="protein sequence ID" value="KAF2284449.1"/>
    <property type="molecule type" value="Genomic_DNA"/>
</dbReference>
<evidence type="ECO:0000256" key="1">
    <source>
        <dbReference type="SAM" id="MobiDB-lite"/>
    </source>
</evidence>
<accession>A0A6A6KAF9</accession>
<evidence type="ECO:0000313" key="3">
    <source>
        <dbReference type="Proteomes" id="UP000467840"/>
    </source>
</evidence>
<reference evidence="2 3" key="1">
    <citation type="journal article" date="2020" name="Mol. Plant">
        <title>The Chromosome-Based Rubber Tree Genome Provides New Insights into Spurge Genome Evolution and Rubber Biosynthesis.</title>
        <authorList>
            <person name="Liu J."/>
            <person name="Shi C."/>
            <person name="Shi C.C."/>
            <person name="Li W."/>
            <person name="Zhang Q.J."/>
            <person name="Zhang Y."/>
            <person name="Li K."/>
            <person name="Lu H.F."/>
            <person name="Shi C."/>
            <person name="Zhu S.T."/>
            <person name="Xiao Z.Y."/>
            <person name="Nan H."/>
            <person name="Yue Y."/>
            <person name="Zhu X.G."/>
            <person name="Wu Y."/>
            <person name="Hong X.N."/>
            <person name="Fan G.Y."/>
            <person name="Tong Y."/>
            <person name="Zhang D."/>
            <person name="Mao C.L."/>
            <person name="Liu Y.L."/>
            <person name="Hao S.J."/>
            <person name="Liu W.Q."/>
            <person name="Lv M.Q."/>
            <person name="Zhang H.B."/>
            <person name="Liu Y."/>
            <person name="Hu-Tang G.R."/>
            <person name="Wang J.P."/>
            <person name="Wang J.H."/>
            <person name="Sun Y.H."/>
            <person name="Ni S.B."/>
            <person name="Chen W.B."/>
            <person name="Zhang X.C."/>
            <person name="Jiao Y.N."/>
            <person name="Eichler E.E."/>
            <person name="Li G.H."/>
            <person name="Liu X."/>
            <person name="Gao L.Z."/>
        </authorList>
    </citation>
    <scope>NUCLEOTIDE SEQUENCE [LARGE SCALE GENOMIC DNA]</scope>
    <source>
        <strain evidence="3">cv. GT1</strain>
        <tissue evidence="2">Leaf</tissue>
    </source>
</reference>